<evidence type="ECO:0000313" key="2">
    <source>
        <dbReference type="EMBL" id="KAG2300534.1"/>
    </source>
</evidence>
<dbReference type="Pfam" id="PF04646">
    <property type="entry name" value="DUF604"/>
    <property type="match status" value="3"/>
</dbReference>
<dbReference type="InterPro" id="IPR006740">
    <property type="entry name" value="DUF604"/>
</dbReference>
<dbReference type="Proteomes" id="UP000886595">
    <property type="component" value="Unassembled WGS sequence"/>
</dbReference>
<name>A0A8X7SAL7_BRACI</name>
<feature type="transmembrane region" description="Helical" evidence="1">
    <location>
        <begin position="12"/>
        <end position="30"/>
    </location>
</feature>
<organism evidence="2 3">
    <name type="scientific">Brassica carinata</name>
    <name type="common">Ethiopian mustard</name>
    <name type="synonym">Abyssinian cabbage</name>
    <dbReference type="NCBI Taxonomy" id="52824"/>
    <lineage>
        <taxon>Eukaryota</taxon>
        <taxon>Viridiplantae</taxon>
        <taxon>Streptophyta</taxon>
        <taxon>Embryophyta</taxon>
        <taxon>Tracheophyta</taxon>
        <taxon>Spermatophyta</taxon>
        <taxon>Magnoliopsida</taxon>
        <taxon>eudicotyledons</taxon>
        <taxon>Gunneridae</taxon>
        <taxon>Pentapetalae</taxon>
        <taxon>rosids</taxon>
        <taxon>malvids</taxon>
        <taxon>Brassicales</taxon>
        <taxon>Brassicaceae</taxon>
        <taxon>Brassiceae</taxon>
        <taxon>Brassica</taxon>
    </lineage>
</organism>
<keyword evidence="1" id="KW-0812">Transmembrane</keyword>
<dbReference type="Gene3D" id="3.90.550.50">
    <property type="match status" value="3"/>
</dbReference>
<dbReference type="AlphaFoldDB" id="A0A8X7SAL7"/>
<reference evidence="2 3" key="1">
    <citation type="submission" date="2020-02" db="EMBL/GenBank/DDBJ databases">
        <authorList>
            <person name="Ma Q."/>
            <person name="Huang Y."/>
            <person name="Song X."/>
            <person name="Pei D."/>
        </authorList>
    </citation>
    <scope>NUCLEOTIDE SEQUENCE [LARGE SCALE GENOMIC DNA]</scope>
    <source>
        <strain evidence="2">Sxm20200214</strain>
        <tissue evidence="2">Leaf</tissue>
    </source>
</reference>
<dbReference type="PANTHER" id="PTHR10811">
    <property type="entry name" value="FRINGE-RELATED"/>
    <property type="match status" value="1"/>
</dbReference>
<gene>
    <name evidence="2" type="ORF">Bca52824_037006</name>
</gene>
<evidence type="ECO:0000256" key="1">
    <source>
        <dbReference type="SAM" id="Phobius"/>
    </source>
</evidence>
<sequence length="816" mass="93700">MSSPSYHTNSLCKYLVILGIVAFFFTLVFFNQTYSISESLYGNIFTIKCQERVSQPKETATNLSHLLFVLVGSPRTWKNRRTYVESWWRPNVTRGNIFMDVEPSEELLPWSPTFPPFRVSEDVKKLRFYRKLRKPSHTRFYRAILETYRLKDEGVRWYVTGDDDSLFFVDNLADVLSKYDHTRQHYIGMNSETIKSNVYFSFNMGFGGGGYALSYALVEALVVKLDECVEKYHFIWAVDLIQSLCLADLGVDLTLEKGFHQVYYMFMEVNNKYCVYMNQMDLFGDISGFLSSHPTAPLVSLHHFDTVTPLFPGMDRPGSVIHIMKAANVDQSRMLQQSICHAPQGIHGLCKKHPMVKIMTSEIDASLNGCCKEAVVTRLLRFWEASNVKMVETGELMAVDFVRYVTGDDDSLFFVDNLVDVLSKYDHTRQHYIGTNSETIKSNVYFGFNMGFGGGGYALSYALVEALVVKLDECVEKYHFIWAVDQIQSFCLAELSVDLTLEKGFHQVDLFGDISGFLSSHTTAPLLSLHHFATVSPLFPGMDRPGSVLHIMKAANVDQSRMLQQSICHVRESNWTFSVSWGYPVHIYEKIFPRSHLKLPIETFRPWYRGRPPVFMFNTRPVSRDPCEAPHWFFFDSIEKENDGVVTSYTRKFIRNMTSCSFSANISADPIASIRVFSPKTPRQGRKVECCDVEYEEISTSASLQASREPPTNISHLLFVIVGSTKTWRYRRGYIEPWWRPNITRGHVFLEKPPGRDLLPWPQQSPPFIVNKDSSITNAKFKTQIRLFQSLHESFNKASKDTRWFVIADDDTLLLG</sequence>
<comment type="caution">
    <text evidence="2">The sequence shown here is derived from an EMBL/GenBank/DDBJ whole genome shotgun (WGS) entry which is preliminary data.</text>
</comment>
<dbReference type="EMBL" id="JAAMPC010000008">
    <property type="protein sequence ID" value="KAG2300534.1"/>
    <property type="molecule type" value="Genomic_DNA"/>
</dbReference>
<dbReference type="OrthoDB" id="414175at2759"/>
<proteinExistence type="predicted"/>
<dbReference type="FunFam" id="3.90.550.50:FF:000006">
    <property type="entry name" value="Fringe-related protein-like"/>
    <property type="match status" value="2"/>
</dbReference>
<evidence type="ECO:0000313" key="3">
    <source>
        <dbReference type="Proteomes" id="UP000886595"/>
    </source>
</evidence>
<keyword evidence="3" id="KW-1185">Reference proteome</keyword>
<accession>A0A8X7SAL7</accession>
<keyword evidence="1" id="KW-0472">Membrane</keyword>
<protein>
    <submittedName>
        <fullName evidence="2">Uncharacterized protein</fullName>
    </submittedName>
</protein>
<keyword evidence="1" id="KW-1133">Transmembrane helix</keyword>